<dbReference type="EMBL" id="CP025299">
    <property type="protein sequence ID" value="AUG30934.1"/>
    <property type="molecule type" value="Genomic_DNA"/>
</dbReference>
<proteinExistence type="predicted"/>
<dbReference type="Proteomes" id="UP000233276">
    <property type="component" value="Chromosome"/>
</dbReference>
<evidence type="ECO:0000313" key="2">
    <source>
        <dbReference type="Proteomes" id="UP000233276"/>
    </source>
</evidence>
<dbReference type="InterPro" id="IPR010148">
    <property type="entry name" value="CRISPR-assoc_prot_CT1975"/>
</dbReference>
<name>A0A2K9DYJ1_9MICO</name>
<reference evidence="1 2" key="1">
    <citation type="submission" date="2017-12" db="EMBL/GenBank/DDBJ databases">
        <title>Isolation and characterization of estrogens degradatiion strain Microbacterium hominis SJTG1.</title>
        <authorList>
            <person name="Xiong W."/>
            <person name="Yin C."/>
            <person name="Zheng D."/>
            <person name="Liang R."/>
        </authorList>
    </citation>
    <scope>NUCLEOTIDE SEQUENCE [LARGE SCALE GENOMIC DNA]</scope>
    <source>
        <strain evidence="1 2">SJTG1</strain>
    </source>
</reference>
<dbReference type="NCBIfam" id="TIGR01869">
    <property type="entry name" value="casC_Cse4"/>
    <property type="match status" value="1"/>
</dbReference>
<accession>A0A2K9DYJ1</accession>
<organism evidence="1 2">
    <name type="scientific">Microbacterium hominis</name>
    <dbReference type="NCBI Taxonomy" id="162426"/>
    <lineage>
        <taxon>Bacteria</taxon>
        <taxon>Bacillati</taxon>
        <taxon>Actinomycetota</taxon>
        <taxon>Actinomycetes</taxon>
        <taxon>Micrococcales</taxon>
        <taxon>Microbacteriaceae</taxon>
        <taxon>Microbacterium</taxon>
    </lineage>
</organism>
<dbReference type="RefSeq" id="WP_101307056.1">
    <property type="nucleotide sequence ID" value="NZ_CP025299.1"/>
</dbReference>
<dbReference type="Pfam" id="PF09344">
    <property type="entry name" value="Cas_CT1975"/>
    <property type="match status" value="1"/>
</dbReference>
<dbReference type="KEGG" id="mhos:CXR34_16675"/>
<dbReference type="AlphaFoldDB" id="A0A2K9DYJ1"/>
<sequence>MTRTIIDVSILQTVPPSNINRDDTGSPKTARYGGVRRARVSSQAWKRATRTAFNTAIDESKRGIRTKRVVELIGERIQVRDASIDAPRARELANAALAAAGFKLTRPRKSNEENPLPEEAGYLLFLSSRQLDRVAELCAAANAGDGAGKPAFDKKVLREALDSEHSIDIALFGRMVAEATDLNVDAACQVAHAISVHAVDTEYDWYTAVDDHKAGDDEEDAGAGMIGTVEFTSSTLFRYATVDVNALQRNLGDAEATQLAVIEFLRSFITSMPSGKQNTFANRTLPDAVVISLRTTQSVNPVGAFEEAVAGSTRVKTASEKLARELLEIDAAFGTTPEKTWVVRIGEATAALDDLGERVTLDAAVSAAGDAVAARLTAEP</sequence>
<protein>
    <submittedName>
        <fullName evidence="1">Type I-E CRISPR-associated protein Cas7/Cse4/CasC</fullName>
    </submittedName>
</protein>
<gene>
    <name evidence="1" type="primary">cas7e</name>
    <name evidence="1" type="ORF">CXR34_16675</name>
</gene>
<evidence type="ECO:0000313" key="1">
    <source>
        <dbReference type="EMBL" id="AUG30934.1"/>
    </source>
</evidence>